<dbReference type="GO" id="GO:0008115">
    <property type="term" value="F:sarcosine oxidase activity"/>
    <property type="evidence" value="ECO:0007669"/>
    <property type="project" value="UniProtKB-EC"/>
</dbReference>
<dbReference type="GO" id="GO:0051536">
    <property type="term" value="F:iron-sulfur cluster binding"/>
    <property type="evidence" value="ECO:0007669"/>
    <property type="project" value="InterPro"/>
</dbReference>
<dbReference type="EC" id="1.5.3.1" evidence="2"/>
<dbReference type="SUPFAM" id="SSF54292">
    <property type="entry name" value="2Fe-2S ferredoxin-like"/>
    <property type="match status" value="1"/>
</dbReference>
<reference evidence="2 3" key="1">
    <citation type="submission" date="2020-08" db="EMBL/GenBank/DDBJ databases">
        <title>Genomic Encyclopedia of Type Strains, Phase IV (KMG-V): Genome sequencing to study the core and pangenomes of soil and plant-associated prokaryotes.</title>
        <authorList>
            <person name="Whitman W."/>
        </authorList>
    </citation>
    <scope>NUCLEOTIDE SEQUENCE [LARGE SCALE GENOMIC DNA]</scope>
    <source>
        <strain evidence="2 3">X5P3</strain>
    </source>
</reference>
<dbReference type="AlphaFoldDB" id="A0A7W7ZNE7"/>
<dbReference type="RefSeq" id="WP_184253985.1">
    <property type="nucleotide sequence ID" value="NZ_JACHIO010000005.1"/>
</dbReference>
<dbReference type="Gene3D" id="3.10.20.440">
    <property type="entry name" value="2Fe-2S iron-sulphur cluster binding domain, sarcosine oxidase, alpha subunit, N-terminal domain"/>
    <property type="match status" value="1"/>
</dbReference>
<accession>A0A7W7ZNE7</accession>
<name>A0A7W7ZNE7_9BACT</name>
<protein>
    <submittedName>
        <fullName evidence="2">Sarcosine oxidase subunit alpha</fullName>
        <ecNumber evidence="2">1.5.3.1</ecNumber>
    </submittedName>
</protein>
<keyword evidence="1 2" id="KW-0560">Oxidoreductase</keyword>
<proteinExistence type="predicted"/>
<dbReference type="InterPro" id="IPR036010">
    <property type="entry name" value="2Fe-2S_ferredoxin-like_sf"/>
</dbReference>
<dbReference type="EMBL" id="JACHIO010000005">
    <property type="protein sequence ID" value="MBB5063097.1"/>
    <property type="molecule type" value="Genomic_DNA"/>
</dbReference>
<dbReference type="InterPro" id="IPR042204">
    <property type="entry name" value="2Fe-2S-bd_N"/>
</dbReference>
<dbReference type="Proteomes" id="UP000584867">
    <property type="component" value="Unassembled WGS sequence"/>
</dbReference>
<evidence type="ECO:0000313" key="3">
    <source>
        <dbReference type="Proteomes" id="UP000584867"/>
    </source>
</evidence>
<sequence length="81" mass="8654">MPKLLSILINNVTCQVAPGTTVAAAMLLAQQPSRISVDGDPRVALCGMGICFECRAVVNGTSHRRTCQMLCEDNMTVETNS</sequence>
<evidence type="ECO:0000313" key="2">
    <source>
        <dbReference type="EMBL" id="MBB5063097.1"/>
    </source>
</evidence>
<comment type="caution">
    <text evidence="2">The sequence shown here is derived from an EMBL/GenBank/DDBJ whole genome shotgun (WGS) entry which is preliminary data.</text>
</comment>
<gene>
    <name evidence="2" type="ORF">HDF15_001437</name>
</gene>
<evidence type="ECO:0000256" key="1">
    <source>
        <dbReference type="ARBA" id="ARBA00023002"/>
    </source>
</evidence>
<organism evidence="2 3">
    <name type="scientific">Granulicella mallensis</name>
    <dbReference type="NCBI Taxonomy" id="940614"/>
    <lineage>
        <taxon>Bacteria</taxon>
        <taxon>Pseudomonadati</taxon>
        <taxon>Acidobacteriota</taxon>
        <taxon>Terriglobia</taxon>
        <taxon>Terriglobales</taxon>
        <taxon>Acidobacteriaceae</taxon>
        <taxon>Granulicella</taxon>
    </lineage>
</organism>
<dbReference type="Pfam" id="PF13510">
    <property type="entry name" value="Fer2_4"/>
    <property type="match status" value="1"/>
</dbReference>